<reference evidence="1 2" key="1">
    <citation type="journal article" date="2016" name="Nat. Commun.">
        <title>Thousands of microbial genomes shed light on interconnected biogeochemical processes in an aquifer system.</title>
        <authorList>
            <person name="Anantharaman K."/>
            <person name="Brown C.T."/>
            <person name="Hug L.A."/>
            <person name="Sharon I."/>
            <person name="Castelle C.J."/>
            <person name="Probst A.J."/>
            <person name="Thomas B.C."/>
            <person name="Singh A."/>
            <person name="Wilkins M.J."/>
            <person name="Karaoz U."/>
            <person name="Brodie E.L."/>
            <person name="Williams K.H."/>
            <person name="Hubbard S.S."/>
            <person name="Banfield J.F."/>
        </authorList>
    </citation>
    <scope>NUCLEOTIDE SEQUENCE [LARGE SCALE GENOMIC DNA]</scope>
</reference>
<dbReference type="AlphaFoldDB" id="A0A1F5FWD4"/>
<dbReference type="Proteomes" id="UP000179237">
    <property type="component" value="Unassembled WGS sequence"/>
</dbReference>
<accession>A0A1F5FWD4</accession>
<dbReference type="EMBL" id="MFAQ01000005">
    <property type="protein sequence ID" value="OGD83930.1"/>
    <property type="molecule type" value="Genomic_DNA"/>
</dbReference>
<sequence>MCIAFSGPPGSKVDFDNTKGAAWVVKGTIYSGWHAMSYQNKVKVNGIKPKGHQWSGLNSGRKTGAAMLLVFPLANDGDYILLSAEDMPNFLKEMTTVETPNPYLGATRSTPKSLGLGSVEVQKYGLYDVVVFKNASIDKIQKAIATSVAIERQPELDEDAINFIINAYNPNGQSNFAIALFCYDPYQVTGEGKESLPVTIMYQTSFPEVLFFSGLDEHDPSKRPDFNEMVNTNHQIAWGFEKAPDVITHSVKYTAKVSTLGAIVPERVAVSTHYTKMPNGDFVVQLNNFRAGRLAVERWQPPSASLG</sequence>
<proteinExistence type="predicted"/>
<comment type="caution">
    <text evidence="1">The sequence shown here is derived from an EMBL/GenBank/DDBJ whole genome shotgun (WGS) entry which is preliminary data.</text>
</comment>
<organism evidence="1 2">
    <name type="scientific">Candidatus Collierbacteria bacterium RIFOXYD1_FULL_40_9</name>
    <dbReference type="NCBI Taxonomy" id="1817731"/>
    <lineage>
        <taxon>Bacteria</taxon>
        <taxon>Candidatus Collieribacteriota</taxon>
    </lineage>
</organism>
<evidence type="ECO:0000313" key="1">
    <source>
        <dbReference type="EMBL" id="OGD83930.1"/>
    </source>
</evidence>
<name>A0A1F5FWD4_9BACT</name>
<protein>
    <submittedName>
        <fullName evidence="1">Uncharacterized protein</fullName>
    </submittedName>
</protein>
<gene>
    <name evidence="1" type="ORF">A2572_00005</name>
</gene>
<evidence type="ECO:0000313" key="2">
    <source>
        <dbReference type="Proteomes" id="UP000179237"/>
    </source>
</evidence>